<evidence type="ECO:0000256" key="3">
    <source>
        <dbReference type="ARBA" id="ARBA00022452"/>
    </source>
</evidence>
<evidence type="ECO:0000313" key="14">
    <source>
        <dbReference type="Proteomes" id="UP000248688"/>
    </source>
</evidence>
<evidence type="ECO:0000256" key="10">
    <source>
        <dbReference type="SAM" id="SignalP"/>
    </source>
</evidence>
<keyword evidence="5 9" id="KW-0798">TonB box</keyword>
<dbReference type="InterPro" id="IPR000531">
    <property type="entry name" value="Beta-barrel_TonB"/>
</dbReference>
<comment type="similarity">
    <text evidence="8 9">Belongs to the TonB-dependent receptor family.</text>
</comment>
<dbReference type="SUPFAM" id="SSF56935">
    <property type="entry name" value="Porins"/>
    <property type="match status" value="1"/>
</dbReference>
<dbReference type="InterPro" id="IPR008969">
    <property type="entry name" value="CarboxyPept-like_regulatory"/>
</dbReference>
<evidence type="ECO:0000256" key="1">
    <source>
        <dbReference type="ARBA" id="ARBA00004571"/>
    </source>
</evidence>
<feature type="signal peptide" evidence="10">
    <location>
        <begin position="1"/>
        <end position="28"/>
    </location>
</feature>
<dbReference type="Gene3D" id="2.170.130.10">
    <property type="entry name" value="TonB-dependent receptor, plug domain"/>
    <property type="match status" value="1"/>
</dbReference>
<gene>
    <name evidence="13" type="ORF">DN752_03530</name>
</gene>
<evidence type="ECO:0000256" key="7">
    <source>
        <dbReference type="ARBA" id="ARBA00023237"/>
    </source>
</evidence>
<dbReference type="KEGG" id="est:DN752_03530"/>
<dbReference type="NCBIfam" id="TIGR04057">
    <property type="entry name" value="SusC_RagA_signa"/>
    <property type="match status" value="1"/>
</dbReference>
<evidence type="ECO:0000259" key="11">
    <source>
        <dbReference type="Pfam" id="PF00593"/>
    </source>
</evidence>
<dbReference type="InterPro" id="IPR023996">
    <property type="entry name" value="TonB-dep_OMP_SusC/RagA"/>
</dbReference>
<evidence type="ECO:0000259" key="12">
    <source>
        <dbReference type="Pfam" id="PF07715"/>
    </source>
</evidence>
<evidence type="ECO:0000256" key="8">
    <source>
        <dbReference type="PROSITE-ProRule" id="PRU01360"/>
    </source>
</evidence>
<dbReference type="InterPro" id="IPR023997">
    <property type="entry name" value="TonB-dep_OMP_SusC/RagA_CS"/>
</dbReference>
<evidence type="ECO:0000313" key="13">
    <source>
        <dbReference type="EMBL" id="AWW29286.1"/>
    </source>
</evidence>
<dbReference type="EMBL" id="CP030041">
    <property type="protein sequence ID" value="AWW29286.1"/>
    <property type="molecule type" value="Genomic_DNA"/>
</dbReference>
<evidence type="ECO:0000256" key="6">
    <source>
        <dbReference type="ARBA" id="ARBA00023136"/>
    </source>
</evidence>
<comment type="subcellular location">
    <subcellularLocation>
        <location evidence="1 8">Cell outer membrane</location>
        <topology evidence="1 8">Multi-pass membrane protein</topology>
    </subcellularLocation>
</comment>
<dbReference type="Pfam" id="PF00593">
    <property type="entry name" value="TonB_dep_Rec_b-barrel"/>
    <property type="match status" value="1"/>
</dbReference>
<name>A0A2Z4IF35_9BACT</name>
<dbReference type="GO" id="GO:0009279">
    <property type="term" value="C:cell outer membrane"/>
    <property type="evidence" value="ECO:0007669"/>
    <property type="project" value="UniProtKB-SubCell"/>
</dbReference>
<dbReference type="AlphaFoldDB" id="A0A2Z4IF35"/>
<feature type="domain" description="TonB-dependent receptor plug" evidence="12">
    <location>
        <begin position="225"/>
        <end position="330"/>
    </location>
</feature>
<reference evidence="13 14" key="1">
    <citation type="submission" date="2018-06" db="EMBL/GenBank/DDBJ databases">
        <title>Echinicola strongylocentroti sp. nov., isolated from a sea urchin Strongylocentrotus intermedius.</title>
        <authorList>
            <person name="Bae S.S."/>
        </authorList>
    </citation>
    <scope>NUCLEOTIDE SEQUENCE [LARGE SCALE GENOMIC DNA]</scope>
    <source>
        <strain evidence="13 14">MEBiC08714</strain>
    </source>
</reference>
<dbReference type="PROSITE" id="PS52016">
    <property type="entry name" value="TONB_DEPENDENT_REC_3"/>
    <property type="match status" value="1"/>
</dbReference>
<evidence type="ECO:0000256" key="2">
    <source>
        <dbReference type="ARBA" id="ARBA00022448"/>
    </source>
</evidence>
<dbReference type="FunFam" id="2.60.40.1120:FF:000003">
    <property type="entry name" value="Outer membrane protein Omp121"/>
    <property type="match status" value="1"/>
</dbReference>
<evidence type="ECO:0000256" key="4">
    <source>
        <dbReference type="ARBA" id="ARBA00022692"/>
    </source>
</evidence>
<dbReference type="Gene3D" id="2.40.170.20">
    <property type="entry name" value="TonB-dependent receptor, beta-barrel domain"/>
    <property type="match status" value="1"/>
</dbReference>
<dbReference type="Pfam" id="PF07715">
    <property type="entry name" value="Plug"/>
    <property type="match status" value="1"/>
</dbReference>
<protein>
    <submittedName>
        <fullName evidence="13">SusC/RagA family TonB-linked outer membrane protein</fullName>
    </submittedName>
</protein>
<keyword evidence="4 8" id="KW-0812">Transmembrane</keyword>
<dbReference type="RefSeq" id="WP_112782702.1">
    <property type="nucleotide sequence ID" value="NZ_CP030041.1"/>
</dbReference>
<dbReference type="InterPro" id="IPR039426">
    <property type="entry name" value="TonB-dep_rcpt-like"/>
</dbReference>
<dbReference type="SUPFAM" id="SSF49464">
    <property type="entry name" value="Carboxypeptidase regulatory domain-like"/>
    <property type="match status" value="1"/>
</dbReference>
<feature type="chain" id="PRO_5016418332" evidence="10">
    <location>
        <begin position="29"/>
        <end position="1123"/>
    </location>
</feature>
<dbReference type="InterPro" id="IPR036942">
    <property type="entry name" value="Beta-barrel_TonB_sf"/>
</dbReference>
<sequence>MKQKLLVFRRKLLMRYLFLLMCMTGGLAHQQTFGSQQKDLESVFVSLALEDAPVEKVLRTIEQKTDFRFAFDLDQVRNTPLVSISVKKQSLLSVLEDISSKTHLKFKQINSTIHVSKASSTVQKTEGPSQLDFIQVTGKVLDDTGEPLPGASVVVEGEPSKGTVTDIDGNYSIEAAEGATLVFSYIGFESKKVVVGSQSTINVTLAMSTSSLEEVVVVGYGTQKKLSVVGAVDQVGQEKLEGRPVATMSQALQGVSANLIVQQRNSEPGAGINLNIRGISTLGDNSPLIVIDGVIGGDINLLNPSDIESVSVLKDAGSAAIYGSRANNGVVLITTKQGKKNSRPKVTYNGLVGVNTPQFFTQPVHGYQNAMLRNESAFNAGRSEAVFSPEQIRQMRENGDTEWFAKEIFKNALQQNHNLSVSGGGENSTYLVSAGYTDQRSNFVGPEKGYTRYNFRMNLTNEFGRFKMSSKLAYTRRLIKDHSFSSGTLMADANRVPLYYTQKDSLGRYLTNDILQQFNPLGILEKGGFREHIDDNVFGNISGELKLTSDLKMRGVFGFNMYANNMYARTTQVDFYPRGIYGGDRNTTDENRKGLDLNSQLMLQYNKLFSERHEVNALIGVSNENHTDRGVGIYKRFTDPELGTPITETIINPDSYNSNQSSSENSLNSLFGRVSYDLDKKYFAEFSFRYDGSSKFREDIRWGFFPSASIGYRISEEDFMSSYRDRFGEVKIRSSYGVLGNQNVGNYQYQTTFFTFQNAYGFNNAAVGGTGFNYANPNIQWERAATFNIGADLDFMDGALTLSLDYFDKVTSDILVPPAVPGVFGTSLPDFNNGKVSNKGWEITTTYRHRGDLFEHTFSFNLADSKNKVLDFQGEERLTGMEELQVLLKEGYPFNSYVGLKRDGYFQNVDEVENGAKPEGLNVQPGDNRYVDVDGNGVINDDDKYVFGNPFPRMTFGLTYNVRVKGFDLNVFAQGVGNRTMMIRGEMVEPFHYNYGMTMYEHQLDYWTPQNPDARYPRLADNGSQSNTNNFRRGSDMYLFDAAYLRLKNVQVGYTLPKSLAEKLGMQNCRAYLSGQNLFTLSKVDFVDPELSEFDNSMRSGGANSARAYPTMVYYGFGLDITF</sequence>
<evidence type="ECO:0000256" key="5">
    <source>
        <dbReference type="ARBA" id="ARBA00023077"/>
    </source>
</evidence>
<dbReference type="NCBIfam" id="TIGR04056">
    <property type="entry name" value="OMP_RagA_SusC"/>
    <property type="match status" value="1"/>
</dbReference>
<dbReference type="Gene3D" id="3.55.50.30">
    <property type="match status" value="1"/>
</dbReference>
<keyword evidence="14" id="KW-1185">Reference proteome</keyword>
<keyword evidence="3 8" id="KW-1134">Transmembrane beta strand</keyword>
<keyword evidence="10" id="KW-0732">Signal</keyword>
<dbReference type="Pfam" id="PF13715">
    <property type="entry name" value="CarbopepD_reg_2"/>
    <property type="match status" value="1"/>
</dbReference>
<dbReference type="Proteomes" id="UP000248688">
    <property type="component" value="Chromosome"/>
</dbReference>
<proteinExistence type="inferred from homology"/>
<keyword evidence="7 8" id="KW-0998">Cell outer membrane</keyword>
<feature type="domain" description="TonB-dependent receptor-like beta-barrel" evidence="11">
    <location>
        <begin position="519"/>
        <end position="1078"/>
    </location>
</feature>
<keyword evidence="6 8" id="KW-0472">Membrane</keyword>
<dbReference type="InterPro" id="IPR012910">
    <property type="entry name" value="Plug_dom"/>
</dbReference>
<keyword evidence="2 8" id="KW-0813">Transport</keyword>
<evidence type="ECO:0000256" key="9">
    <source>
        <dbReference type="RuleBase" id="RU003357"/>
    </source>
</evidence>
<accession>A0A2Z4IF35</accession>
<organism evidence="13 14">
    <name type="scientific">Echinicola strongylocentroti</name>
    <dbReference type="NCBI Taxonomy" id="1795355"/>
    <lineage>
        <taxon>Bacteria</taxon>
        <taxon>Pseudomonadati</taxon>
        <taxon>Bacteroidota</taxon>
        <taxon>Cytophagia</taxon>
        <taxon>Cytophagales</taxon>
        <taxon>Cyclobacteriaceae</taxon>
        <taxon>Echinicola</taxon>
    </lineage>
</organism>
<dbReference type="Gene3D" id="2.60.40.1120">
    <property type="entry name" value="Carboxypeptidase-like, regulatory domain"/>
    <property type="match status" value="1"/>
</dbReference>
<dbReference type="InterPro" id="IPR037066">
    <property type="entry name" value="Plug_dom_sf"/>
</dbReference>
<dbReference type="OrthoDB" id="9768177at2"/>